<protein>
    <submittedName>
        <fullName evidence="3">Phage terminase large subunit family protein</fullName>
    </submittedName>
</protein>
<dbReference type="GO" id="GO:0004519">
    <property type="term" value="F:endonuclease activity"/>
    <property type="evidence" value="ECO:0007669"/>
    <property type="project" value="InterPro"/>
</dbReference>
<accession>A0A975HBQ8</accession>
<dbReference type="AlphaFoldDB" id="A0A975HBQ8"/>
<dbReference type="RefSeq" id="WP_208631632.1">
    <property type="nucleotide sequence ID" value="NZ_CP059319.1"/>
</dbReference>
<dbReference type="Proteomes" id="UP000664914">
    <property type="component" value="Chromosome"/>
</dbReference>
<evidence type="ECO:0000259" key="2">
    <source>
        <dbReference type="Pfam" id="PF20454"/>
    </source>
</evidence>
<dbReference type="InterPro" id="IPR046453">
    <property type="entry name" value="GpA_ATPase"/>
</dbReference>
<feature type="domain" description="Phage terminase large subunit GpA ATPase" evidence="1">
    <location>
        <begin position="69"/>
        <end position="318"/>
    </location>
</feature>
<evidence type="ECO:0000313" key="4">
    <source>
        <dbReference type="Proteomes" id="UP000664914"/>
    </source>
</evidence>
<gene>
    <name evidence="3" type="ORF">HRJ34_14840</name>
</gene>
<name>A0A975HBQ8_9SPHN</name>
<dbReference type="InterPro" id="IPR046454">
    <property type="entry name" value="GpA_endonuclease"/>
</dbReference>
<dbReference type="GO" id="GO:0016887">
    <property type="term" value="F:ATP hydrolysis activity"/>
    <property type="evidence" value="ECO:0007669"/>
    <property type="project" value="InterPro"/>
</dbReference>
<evidence type="ECO:0000313" key="3">
    <source>
        <dbReference type="EMBL" id="QTH19650.1"/>
    </source>
</evidence>
<dbReference type="Pfam" id="PF05876">
    <property type="entry name" value="GpA_ATPase"/>
    <property type="match status" value="1"/>
</dbReference>
<sequence>MTFQLLADLEREFLALGQGAYCASAHDIAGGLVSLVLPPENISTVECAGQYRYLPDPEGDGKRLYDPGFTPYMIAPQNALDNPRYRFVIVPGPGRTGKSIGGENHLFKRLRNGPLTDAISFLPAGGDIDSYADKEFADFFSERLHPEIFAKLGPRSTDRKRKFKRVDGRAIQLLAANDGNVRQKQAPFIHATEIDGYRDKLRAAMKDLIHVRMRAYGNMAKAYLESHCDAGWNGIAGMWKDSTRGLWYWPCMRCGGWSSPHPLAARGFYMPLIYDRQDSLGDDEMLNLVSASAGMRCPHCGQLNLEADKRAMLDAGDWVFAGQVIDRDGKVIGDPRESESAGFWIHGTMSPMVSHAELARGYVAALVHFERTKKPERLKEWTVKSMGPVYEGAGGPGSAINPELLRERAQAVAEAEGFVAGTVPDDVLFVTSAVDVGGSKFDVMIIGWDLEGRWWVLERFTIRQRMVRGRMVDIRPSERIEDWDVLREQVLERELPLQSDPNRRLPVAAMAIDTGDGNVTWKAREFARRMAKAGQYWGSAAAPWHKVRLIKGAKSAAAPELPVVPRTVSKDEQGQKVEPIVLEYDLGVHRLKTQSVERIAVTEDGPGYGRFAIDLPASTFDEFAGEVLIDDEWDRRGPNESLDLLGYNEATRLMLQPHRIEIHWDVPSRRPVWARPVAILSVAEAQAPAAKSKSFAARMAAMNSGG</sequence>
<organism evidence="3 4">
    <name type="scientific">Rhizorhabdus wittichii</name>
    <dbReference type="NCBI Taxonomy" id="160791"/>
    <lineage>
        <taxon>Bacteria</taxon>
        <taxon>Pseudomonadati</taxon>
        <taxon>Pseudomonadota</taxon>
        <taxon>Alphaproteobacteria</taxon>
        <taxon>Sphingomonadales</taxon>
        <taxon>Sphingomonadaceae</taxon>
        <taxon>Rhizorhabdus</taxon>
    </lineage>
</organism>
<evidence type="ECO:0000259" key="1">
    <source>
        <dbReference type="Pfam" id="PF05876"/>
    </source>
</evidence>
<proteinExistence type="predicted"/>
<dbReference type="Pfam" id="PF20454">
    <property type="entry name" value="GpA_nuclease"/>
    <property type="match status" value="1"/>
</dbReference>
<feature type="domain" description="Terminase large subunit GpA endonuclease" evidence="2">
    <location>
        <begin position="341"/>
        <end position="664"/>
    </location>
</feature>
<dbReference type="EMBL" id="CP059319">
    <property type="protein sequence ID" value="QTH19650.1"/>
    <property type="molecule type" value="Genomic_DNA"/>
</dbReference>
<reference evidence="3" key="1">
    <citation type="submission" date="2020-07" db="EMBL/GenBank/DDBJ databases">
        <authorList>
            <person name="Camacho E."/>
        </authorList>
    </citation>
    <scope>NUCLEOTIDE SEQUENCE</scope>
    <source>
        <strain evidence="3">MPO218</strain>
    </source>
</reference>
<reference evidence="3" key="2">
    <citation type="submission" date="2021-04" db="EMBL/GenBank/DDBJ databases">
        <title>Isolation and genomic analysis of the ibuprofen-degrading bacterium Sphingomonas strain MPO218.</title>
        <authorList>
            <person name="Aulestia M."/>
            <person name="Flores A."/>
            <person name="Mangas E.L."/>
            <person name="Perez-Pulido A.J."/>
            <person name="Santero E."/>
            <person name="Camacho E.M."/>
        </authorList>
    </citation>
    <scope>NUCLEOTIDE SEQUENCE</scope>
    <source>
        <strain evidence="3">MPO218</strain>
    </source>
</reference>